<dbReference type="PANTHER" id="PTHR10328:SF15">
    <property type="entry name" value="BHLH TRANSCRIPTION FACTOR"/>
    <property type="match status" value="1"/>
</dbReference>
<comment type="caution">
    <text evidence="5">The sequence shown here is derived from an EMBL/GenBank/DDBJ whole genome shotgun (WGS) entry which is preliminary data.</text>
</comment>
<feature type="region of interest" description="Disordered" evidence="3">
    <location>
        <begin position="85"/>
        <end position="137"/>
    </location>
</feature>
<feature type="compositionally biased region" description="Polar residues" evidence="3">
    <location>
        <begin position="85"/>
        <end position="112"/>
    </location>
</feature>
<evidence type="ECO:0000313" key="6">
    <source>
        <dbReference type="Proteomes" id="UP000789901"/>
    </source>
</evidence>
<dbReference type="EMBL" id="CAJVQB010013275">
    <property type="protein sequence ID" value="CAG8761089.1"/>
    <property type="molecule type" value="Genomic_DNA"/>
</dbReference>
<name>A0ABN7VDN7_GIGMA</name>
<feature type="region of interest" description="Disordered" evidence="3">
    <location>
        <begin position="174"/>
        <end position="230"/>
    </location>
</feature>
<dbReference type="PANTHER" id="PTHR10328">
    <property type="entry name" value="PROTEIN MAX MYC-ASSOCIATED FACTOR X"/>
    <property type="match status" value="1"/>
</dbReference>
<accession>A0ABN7VDN7</accession>
<dbReference type="Gene3D" id="4.10.280.10">
    <property type="entry name" value="Helix-loop-helix DNA-binding domain"/>
    <property type="match status" value="1"/>
</dbReference>
<feature type="compositionally biased region" description="Low complexity" evidence="3">
    <location>
        <begin position="339"/>
        <end position="350"/>
    </location>
</feature>
<dbReference type="InterPro" id="IPR011598">
    <property type="entry name" value="bHLH_dom"/>
</dbReference>
<dbReference type="SUPFAM" id="SSF47459">
    <property type="entry name" value="HLH, helix-loop-helix DNA-binding domain"/>
    <property type="match status" value="1"/>
</dbReference>
<dbReference type="InterPro" id="IPR036638">
    <property type="entry name" value="HLH_DNA-bd_sf"/>
</dbReference>
<evidence type="ECO:0000256" key="1">
    <source>
        <dbReference type="ARBA" id="ARBA00023125"/>
    </source>
</evidence>
<feature type="compositionally biased region" description="Low complexity" evidence="3">
    <location>
        <begin position="180"/>
        <end position="215"/>
    </location>
</feature>
<feature type="region of interest" description="Disordered" evidence="3">
    <location>
        <begin position="287"/>
        <end position="390"/>
    </location>
</feature>
<feature type="compositionally biased region" description="Pro residues" evidence="3">
    <location>
        <begin position="118"/>
        <end position="128"/>
    </location>
</feature>
<evidence type="ECO:0000259" key="4">
    <source>
        <dbReference type="PROSITE" id="PS50888"/>
    </source>
</evidence>
<evidence type="ECO:0000256" key="3">
    <source>
        <dbReference type="SAM" id="MobiDB-lite"/>
    </source>
</evidence>
<keyword evidence="2" id="KW-0539">Nucleus</keyword>
<keyword evidence="6" id="KW-1185">Reference proteome</keyword>
<protein>
    <submittedName>
        <fullName evidence="5">21164_t:CDS:1</fullName>
    </submittedName>
</protein>
<feature type="compositionally biased region" description="Polar residues" evidence="3">
    <location>
        <begin position="356"/>
        <end position="376"/>
    </location>
</feature>
<sequence>VNPDRILSTLTTSSFNVVARVTLPKTYKDISYNNHPYFRYKANFARLKRSLRIPAFWQGIVTEFLVKFFSSNRLHHLYMESPMSESKYSFPNQTPPYDSKSMSFKSQTDQNMSISLTPSPPIPSPTSEPYPSRSLAPLEPSHSAIPSYLTAQRRGSITDPSLHMSVPNPELARQYSQPDVNFPSNSGSGSSERRSSFVSDQFPPSPFSSLSRSSSVKGEQSIQPFSPLETRKLRDALPSISASASPVRDGFPGPLMNPAFQAHLQPRRHSIAVGEVVAPLKRKNTINTIGTPAPTHPIMPEGYPVKRRESVSDPSIQRLSLYDRRNSYSAPSSPPAPPSSSLISSSNSLPKLNVQDAESSLQGHNESCSLPTSYNDNVPDHPGANNMSTSHISEQNDLSIAYPHFSNPRLSQIVQEEVSAPILARRASMPVMTFPSRFTESVQQDGVPMDIDRYRSQVYPTHHHSYHPYASYDYPGYIQQQPPVKDTPYSRSPELRISHKLAERKRRKEMKELFDELRDSLPVDKSLKTSKWEILSKAVDFINTLKHNQDEMAKEVESLRQQLAALKGCGSSETSTPASS</sequence>
<reference evidence="5 6" key="1">
    <citation type="submission" date="2021-06" db="EMBL/GenBank/DDBJ databases">
        <authorList>
            <person name="Kallberg Y."/>
            <person name="Tangrot J."/>
            <person name="Rosling A."/>
        </authorList>
    </citation>
    <scope>NUCLEOTIDE SEQUENCE [LARGE SCALE GENOMIC DNA]</scope>
    <source>
        <strain evidence="5 6">120-4 pot B 10/14</strain>
    </source>
</reference>
<dbReference type="Pfam" id="PF00010">
    <property type="entry name" value="HLH"/>
    <property type="match status" value="1"/>
</dbReference>
<evidence type="ECO:0000313" key="5">
    <source>
        <dbReference type="EMBL" id="CAG8761089.1"/>
    </source>
</evidence>
<organism evidence="5 6">
    <name type="scientific">Gigaspora margarita</name>
    <dbReference type="NCBI Taxonomy" id="4874"/>
    <lineage>
        <taxon>Eukaryota</taxon>
        <taxon>Fungi</taxon>
        <taxon>Fungi incertae sedis</taxon>
        <taxon>Mucoromycota</taxon>
        <taxon>Glomeromycotina</taxon>
        <taxon>Glomeromycetes</taxon>
        <taxon>Diversisporales</taxon>
        <taxon>Gigasporaceae</taxon>
        <taxon>Gigaspora</taxon>
    </lineage>
</organism>
<dbReference type="PROSITE" id="PS50888">
    <property type="entry name" value="BHLH"/>
    <property type="match status" value="1"/>
</dbReference>
<evidence type="ECO:0000256" key="2">
    <source>
        <dbReference type="ARBA" id="ARBA00023242"/>
    </source>
</evidence>
<gene>
    <name evidence="5" type="ORF">GMARGA_LOCUS17489</name>
</gene>
<feature type="non-terminal residue" evidence="5">
    <location>
        <position position="1"/>
    </location>
</feature>
<proteinExistence type="predicted"/>
<keyword evidence="1" id="KW-0238">DNA-binding</keyword>
<feature type="domain" description="BHLH" evidence="4">
    <location>
        <begin position="494"/>
        <end position="545"/>
    </location>
</feature>
<dbReference type="Proteomes" id="UP000789901">
    <property type="component" value="Unassembled WGS sequence"/>
</dbReference>
<dbReference type="SMART" id="SM00353">
    <property type="entry name" value="HLH"/>
    <property type="match status" value="1"/>
</dbReference>